<feature type="transmembrane region" description="Helical" evidence="1">
    <location>
        <begin position="60"/>
        <end position="83"/>
    </location>
</feature>
<name>A0A2K3M976_TRIPR</name>
<dbReference type="SUPFAM" id="SSF159283">
    <property type="entry name" value="Guanosine diphospho-D-mannose pyrophosphorylase/mannose-6-phosphate isomerase linker domain"/>
    <property type="match status" value="1"/>
</dbReference>
<keyword evidence="1" id="KW-0812">Transmembrane</keyword>
<reference evidence="2 3" key="2">
    <citation type="journal article" date="2017" name="Front. Plant Sci.">
        <title>Gene Classification and Mining of Molecular Markers Useful in Red Clover (Trifolium pratense) Breeding.</title>
        <authorList>
            <person name="Istvanek J."/>
            <person name="Dluhosova J."/>
            <person name="Dluhos P."/>
            <person name="Patkova L."/>
            <person name="Nedelnik J."/>
            <person name="Repkova J."/>
        </authorList>
    </citation>
    <scope>NUCLEOTIDE SEQUENCE [LARGE SCALE GENOMIC DNA]</scope>
    <source>
        <strain evidence="3">cv. Tatra</strain>
        <tissue evidence="2">Young leaves</tissue>
    </source>
</reference>
<keyword evidence="1" id="KW-0472">Membrane</keyword>
<evidence type="ECO:0000313" key="2">
    <source>
        <dbReference type="EMBL" id="PNX87342.1"/>
    </source>
</evidence>
<gene>
    <name evidence="2" type="ORF">L195_g043429</name>
</gene>
<protein>
    <recommendedName>
        <fullName evidence="4">Transmembrane protein</fullName>
    </recommendedName>
</protein>
<dbReference type="AlphaFoldDB" id="A0A2K3M976"/>
<dbReference type="EMBL" id="ASHM01053605">
    <property type="protein sequence ID" value="PNX87342.1"/>
    <property type="molecule type" value="Genomic_DNA"/>
</dbReference>
<reference evidence="2 3" key="1">
    <citation type="journal article" date="2014" name="Am. J. Bot.">
        <title>Genome assembly and annotation for red clover (Trifolium pratense; Fabaceae).</title>
        <authorList>
            <person name="Istvanek J."/>
            <person name="Jaros M."/>
            <person name="Krenek A."/>
            <person name="Repkova J."/>
        </authorList>
    </citation>
    <scope>NUCLEOTIDE SEQUENCE [LARGE SCALE GENOMIC DNA]</scope>
    <source>
        <strain evidence="3">cv. Tatra</strain>
        <tissue evidence="2">Young leaves</tissue>
    </source>
</reference>
<keyword evidence="1" id="KW-1133">Transmembrane helix</keyword>
<proteinExistence type="predicted"/>
<organism evidence="2 3">
    <name type="scientific">Trifolium pratense</name>
    <name type="common">Red clover</name>
    <dbReference type="NCBI Taxonomy" id="57577"/>
    <lineage>
        <taxon>Eukaryota</taxon>
        <taxon>Viridiplantae</taxon>
        <taxon>Streptophyta</taxon>
        <taxon>Embryophyta</taxon>
        <taxon>Tracheophyta</taxon>
        <taxon>Spermatophyta</taxon>
        <taxon>Magnoliopsida</taxon>
        <taxon>eudicotyledons</taxon>
        <taxon>Gunneridae</taxon>
        <taxon>Pentapetalae</taxon>
        <taxon>rosids</taxon>
        <taxon>fabids</taxon>
        <taxon>Fabales</taxon>
        <taxon>Fabaceae</taxon>
        <taxon>Papilionoideae</taxon>
        <taxon>50 kb inversion clade</taxon>
        <taxon>NPAAA clade</taxon>
        <taxon>Hologalegina</taxon>
        <taxon>IRL clade</taxon>
        <taxon>Trifolieae</taxon>
        <taxon>Trifolium</taxon>
    </lineage>
</organism>
<feature type="transmembrane region" description="Helical" evidence="1">
    <location>
        <begin position="20"/>
        <end position="39"/>
    </location>
</feature>
<sequence>MSTLHTWKNTPDLISNRHLSLFRPLFLSHSLDLCLTVLFGRPIYLYWRVRHSIVVTRRRVVVVVGVANLVVMSMEGGGGASLISDKNNSRRVGTLPKFL</sequence>
<evidence type="ECO:0008006" key="4">
    <source>
        <dbReference type="Google" id="ProtNLM"/>
    </source>
</evidence>
<comment type="caution">
    <text evidence="2">The sequence shown here is derived from an EMBL/GenBank/DDBJ whole genome shotgun (WGS) entry which is preliminary data.</text>
</comment>
<accession>A0A2K3M976</accession>
<dbReference type="Proteomes" id="UP000236291">
    <property type="component" value="Unassembled WGS sequence"/>
</dbReference>
<evidence type="ECO:0000256" key="1">
    <source>
        <dbReference type="SAM" id="Phobius"/>
    </source>
</evidence>
<evidence type="ECO:0000313" key="3">
    <source>
        <dbReference type="Proteomes" id="UP000236291"/>
    </source>
</evidence>